<dbReference type="EMBL" id="PGFB01000004">
    <property type="protein sequence ID" value="PJJ61674.1"/>
    <property type="molecule type" value="Genomic_DNA"/>
</dbReference>
<dbReference type="RefSeq" id="WP_100345385.1">
    <property type="nucleotide sequence ID" value="NZ_PGFB01000004.1"/>
</dbReference>
<dbReference type="AlphaFoldDB" id="A0A2M9BUP4"/>
<keyword evidence="2" id="KW-1185">Reference proteome</keyword>
<evidence type="ECO:0000313" key="2">
    <source>
        <dbReference type="Proteomes" id="UP000230161"/>
    </source>
</evidence>
<sequence>MRWDDLFDDLESQIEHERGFGDVDLRAEEERLRLGRLSVRDRLMALSEAHGKRSRYSVPIALVTGETLALRPETFGKDWVGGELGGRGPRSAYGLLPLASIAGITLQRDAFGESIAPSAGQGEGPRLVDRIGIAFVLRDLCRRRRAVEVQTVAGGLHGTIDRVGRDHLDLAVHERGVPRRDELVDHVRVVSFSALVVVRL</sequence>
<dbReference type="Proteomes" id="UP000230161">
    <property type="component" value="Unassembled WGS sequence"/>
</dbReference>
<dbReference type="OrthoDB" id="3827359at2"/>
<evidence type="ECO:0000313" key="1">
    <source>
        <dbReference type="EMBL" id="PJJ61674.1"/>
    </source>
</evidence>
<protein>
    <submittedName>
        <fullName evidence="1">Uncharacterized protein</fullName>
    </submittedName>
</protein>
<gene>
    <name evidence="1" type="ORF">CLV54_2622</name>
</gene>
<organism evidence="1 2">
    <name type="scientific">Compostimonas suwonensis</name>
    <dbReference type="NCBI Taxonomy" id="1048394"/>
    <lineage>
        <taxon>Bacteria</taxon>
        <taxon>Bacillati</taxon>
        <taxon>Actinomycetota</taxon>
        <taxon>Actinomycetes</taxon>
        <taxon>Micrococcales</taxon>
        <taxon>Microbacteriaceae</taxon>
        <taxon>Compostimonas</taxon>
    </lineage>
</organism>
<accession>A0A2M9BUP4</accession>
<name>A0A2M9BUP4_9MICO</name>
<comment type="caution">
    <text evidence="1">The sequence shown here is derived from an EMBL/GenBank/DDBJ whole genome shotgun (WGS) entry which is preliminary data.</text>
</comment>
<proteinExistence type="predicted"/>
<reference evidence="1 2" key="1">
    <citation type="submission" date="2017-11" db="EMBL/GenBank/DDBJ databases">
        <title>Genomic Encyclopedia of Archaeal and Bacterial Type Strains, Phase II (KMG-II): From Individual Species to Whole Genera.</title>
        <authorList>
            <person name="Goeker M."/>
        </authorList>
    </citation>
    <scope>NUCLEOTIDE SEQUENCE [LARGE SCALE GENOMIC DNA]</scope>
    <source>
        <strain evidence="1 2">DSM 25625</strain>
    </source>
</reference>